<protein>
    <submittedName>
        <fullName evidence="2">ElyC/SanA/YdcF family protein</fullName>
    </submittedName>
</protein>
<evidence type="ECO:0000313" key="2">
    <source>
        <dbReference type="EMBL" id="WNM43056.1"/>
    </source>
</evidence>
<gene>
    <name evidence="2" type="ORF">RMN56_18995</name>
</gene>
<keyword evidence="3" id="KW-1185">Reference proteome</keyword>
<evidence type="ECO:0000313" key="3">
    <source>
        <dbReference type="Proteomes" id="UP001303001"/>
    </source>
</evidence>
<feature type="domain" description="DUF218" evidence="1">
    <location>
        <begin position="47"/>
        <end position="176"/>
    </location>
</feature>
<dbReference type="Proteomes" id="UP001303001">
    <property type="component" value="Chromosome"/>
</dbReference>
<sequence>MSPGTAVPRVVADEDLAGFTAGQLLAVMKVLTMILTLPQSAARQVDALVVAVGQGEEWRLTHAIRSWEANPALSHLLVANGNPDERTHVDITLDHLRSLGLRRTDGVHLQAEPAANTAVQAAWIVSQVRARGITSLALVVSPYHLARVYLTVLKALTKAGVRVPMIPMPVAVSPDTPVPETGATAYDLVPGEIKRILTYMEEGWVATPEEVQQYLRWLWSHRAPMLVGTCETDTSADRSCPRVAPG</sequence>
<dbReference type="Pfam" id="PF02698">
    <property type="entry name" value="DUF218"/>
    <property type="match status" value="1"/>
</dbReference>
<name>A0ABZ0A8F7_9ACTN</name>
<evidence type="ECO:0000259" key="1">
    <source>
        <dbReference type="Pfam" id="PF02698"/>
    </source>
</evidence>
<accession>A0ABZ0A8F7</accession>
<proteinExistence type="predicted"/>
<dbReference type="EMBL" id="CP134876">
    <property type="protein sequence ID" value="WNM43056.1"/>
    <property type="molecule type" value="Genomic_DNA"/>
</dbReference>
<organism evidence="2 3">
    <name type="scientific">Micromonospora halotolerans</name>
    <dbReference type="NCBI Taxonomy" id="709879"/>
    <lineage>
        <taxon>Bacteria</taxon>
        <taxon>Bacillati</taxon>
        <taxon>Actinomycetota</taxon>
        <taxon>Actinomycetes</taxon>
        <taxon>Micromonosporales</taxon>
        <taxon>Micromonosporaceae</taxon>
        <taxon>Micromonospora</taxon>
    </lineage>
</organism>
<reference evidence="2 3" key="1">
    <citation type="submission" date="2023-09" db="EMBL/GenBank/DDBJ databases">
        <title>Micromonospora halotolerans DSM 45598 genome sequence.</title>
        <authorList>
            <person name="Mo P."/>
        </authorList>
    </citation>
    <scope>NUCLEOTIDE SEQUENCE [LARGE SCALE GENOMIC DNA]</scope>
    <source>
        <strain evidence="2 3">DSM 45598</strain>
    </source>
</reference>
<dbReference type="InterPro" id="IPR003848">
    <property type="entry name" value="DUF218"/>
</dbReference>